<protein>
    <recommendedName>
        <fullName evidence="1">non-specific serine/threonine protein kinase</fullName>
        <ecNumber evidence="1">2.7.11.1</ecNumber>
    </recommendedName>
</protein>
<reference evidence="10 11" key="1">
    <citation type="submission" date="2019-01" db="EMBL/GenBank/DDBJ databases">
        <title>Sequencing of cultivated peanut Arachis hypogaea provides insights into genome evolution and oil improvement.</title>
        <authorList>
            <person name="Chen X."/>
        </authorList>
    </citation>
    <scope>NUCLEOTIDE SEQUENCE [LARGE SCALE GENOMIC DNA]</scope>
    <source>
        <strain evidence="11">cv. Fuhuasheng</strain>
        <tissue evidence="10">Leaves</tissue>
    </source>
</reference>
<keyword evidence="6" id="KW-0067">ATP-binding</keyword>
<evidence type="ECO:0000256" key="8">
    <source>
        <dbReference type="ARBA" id="ARBA00048679"/>
    </source>
</evidence>
<keyword evidence="3" id="KW-0808">Transferase</keyword>
<dbReference type="InterPro" id="IPR000719">
    <property type="entry name" value="Prot_kinase_dom"/>
</dbReference>
<evidence type="ECO:0000256" key="1">
    <source>
        <dbReference type="ARBA" id="ARBA00012513"/>
    </source>
</evidence>
<dbReference type="EC" id="2.7.11.1" evidence="1"/>
<keyword evidence="11" id="KW-1185">Reference proteome</keyword>
<comment type="catalytic activity">
    <reaction evidence="7">
        <text>L-threonyl-[protein] + ATP = O-phospho-L-threonyl-[protein] + ADP + H(+)</text>
        <dbReference type="Rhea" id="RHEA:46608"/>
        <dbReference type="Rhea" id="RHEA-COMP:11060"/>
        <dbReference type="Rhea" id="RHEA-COMP:11605"/>
        <dbReference type="ChEBI" id="CHEBI:15378"/>
        <dbReference type="ChEBI" id="CHEBI:30013"/>
        <dbReference type="ChEBI" id="CHEBI:30616"/>
        <dbReference type="ChEBI" id="CHEBI:61977"/>
        <dbReference type="ChEBI" id="CHEBI:456216"/>
        <dbReference type="EC" id="2.7.11.1"/>
    </reaction>
</comment>
<dbReference type="Gene3D" id="1.10.510.10">
    <property type="entry name" value="Transferase(Phosphotransferase) domain 1"/>
    <property type="match status" value="3"/>
</dbReference>
<dbReference type="Proteomes" id="UP000289738">
    <property type="component" value="Chromosome A07"/>
</dbReference>
<gene>
    <name evidence="10" type="ORF">Ahy_A07g033709</name>
</gene>
<keyword evidence="5" id="KW-0418">Kinase</keyword>
<dbReference type="PROSITE" id="PS50011">
    <property type="entry name" value="PROTEIN_KINASE_DOM"/>
    <property type="match status" value="1"/>
</dbReference>
<evidence type="ECO:0000256" key="5">
    <source>
        <dbReference type="ARBA" id="ARBA00022777"/>
    </source>
</evidence>
<dbReference type="SUPFAM" id="SSF56112">
    <property type="entry name" value="Protein kinase-like (PK-like)"/>
    <property type="match status" value="3"/>
</dbReference>
<dbReference type="InterPro" id="IPR051420">
    <property type="entry name" value="Ser_Thr_Kinases_DiverseReg"/>
</dbReference>
<feature type="domain" description="Protein kinase" evidence="9">
    <location>
        <begin position="1"/>
        <end position="206"/>
    </location>
</feature>
<dbReference type="GO" id="GO:0004674">
    <property type="term" value="F:protein serine/threonine kinase activity"/>
    <property type="evidence" value="ECO:0007669"/>
    <property type="project" value="UniProtKB-KW"/>
</dbReference>
<keyword evidence="2" id="KW-0723">Serine/threonine-protein kinase</keyword>
<name>A0A445C9V7_ARAHY</name>
<evidence type="ECO:0000313" key="10">
    <source>
        <dbReference type="EMBL" id="RYR47747.1"/>
    </source>
</evidence>
<dbReference type="AlphaFoldDB" id="A0A445C9V7"/>
<dbReference type="PANTHER" id="PTHR48005">
    <property type="entry name" value="LEUCINE RICH REPEAT KINASE 2"/>
    <property type="match status" value="1"/>
</dbReference>
<comment type="caution">
    <text evidence="10">The sequence shown here is derived from an EMBL/GenBank/DDBJ whole genome shotgun (WGS) entry which is preliminary data.</text>
</comment>
<evidence type="ECO:0000256" key="6">
    <source>
        <dbReference type="ARBA" id="ARBA00022840"/>
    </source>
</evidence>
<evidence type="ECO:0000259" key="9">
    <source>
        <dbReference type="PROSITE" id="PS50011"/>
    </source>
</evidence>
<organism evidence="10 11">
    <name type="scientific">Arachis hypogaea</name>
    <name type="common">Peanut</name>
    <dbReference type="NCBI Taxonomy" id="3818"/>
    <lineage>
        <taxon>Eukaryota</taxon>
        <taxon>Viridiplantae</taxon>
        <taxon>Streptophyta</taxon>
        <taxon>Embryophyta</taxon>
        <taxon>Tracheophyta</taxon>
        <taxon>Spermatophyta</taxon>
        <taxon>Magnoliopsida</taxon>
        <taxon>eudicotyledons</taxon>
        <taxon>Gunneridae</taxon>
        <taxon>Pentapetalae</taxon>
        <taxon>rosids</taxon>
        <taxon>fabids</taxon>
        <taxon>Fabales</taxon>
        <taxon>Fabaceae</taxon>
        <taxon>Papilionoideae</taxon>
        <taxon>50 kb inversion clade</taxon>
        <taxon>dalbergioids sensu lato</taxon>
        <taxon>Dalbergieae</taxon>
        <taxon>Pterocarpus clade</taxon>
        <taxon>Arachis</taxon>
    </lineage>
</organism>
<keyword evidence="4" id="KW-0547">Nucleotide-binding</keyword>
<evidence type="ECO:0000256" key="7">
    <source>
        <dbReference type="ARBA" id="ARBA00047899"/>
    </source>
</evidence>
<comment type="catalytic activity">
    <reaction evidence="8">
        <text>L-seryl-[protein] + ATP = O-phospho-L-seryl-[protein] + ADP + H(+)</text>
        <dbReference type="Rhea" id="RHEA:17989"/>
        <dbReference type="Rhea" id="RHEA-COMP:9863"/>
        <dbReference type="Rhea" id="RHEA-COMP:11604"/>
        <dbReference type="ChEBI" id="CHEBI:15378"/>
        <dbReference type="ChEBI" id="CHEBI:29999"/>
        <dbReference type="ChEBI" id="CHEBI:30616"/>
        <dbReference type="ChEBI" id="CHEBI:83421"/>
        <dbReference type="ChEBI" id="CHEBI:456216"/>
        <dbReference type="EC" id="2.7.11.1"/>
    </reaction>
</comment>
<evidence type="ECO:0000313" key="11">
    <source>
        <dbReference type="Proteomes" id="UP000289738"/>
    </source>
</evidence>
<dbReference type="PANTHER" id="PTHR48005:SF16">
    <property type="entry name" value="MDIS1-INTERACTING RECEPTOR LIKE KINASE 2-LIKE ISOFORM X1"/>
    <property type="match status" value="1"/>
</dbReference>
<sequence>MVISHRKDDSLCILFKEDTKTLQVGTYGYLAPKLAYTMTLIENCDVYSFRVVALETLMGRHPRELISSSLDDSSKKNIMTIKVGTYGYLAPELAYTMTLTENCDVYSFRVVALETLMGRHPRQQISSSLDDSSNKNTMTLQVGTYGYLAPELAYTMTLTENCDVYSFRVVALETLMGRHPRELISSSLDDSSNKNIIAKDLLDPCIRLPLSQKKLKV</sequence>
<accession>A0A445C9V7</accession>
<dbReference type="InterPro" id="IPR011009">
    <property type="entry name" value="Kinase-like_dom_sf"/>
</dbReference>
<proteinExistence type="predicted"/>
<evidence type="ECO:0000256" key="4">
    <source>
        <dbReference type="ARBA" id="ARBA00022741"/>
    </source>
</evidence>
<dbReference type="STRING" id="3818.A0A445C9V7"/>
<dbReference type="GO" id="GO:0005524">
    <property type="term" value="F:ATP binding"/>
    <property type="evidence" value="ECO:0007669"/>
    <property type="project" value="UniProtKB-KW"/>
</dbReference>
<dbReference type="EMBL" id="SDMP01000007">
    <property type="protein sequence ID" value="RYR47747.1"/>
    <property type="molecule type" value="Genomic_DNA"/>
</dbReference>
<evidence type="ECO:0000256" key="2">
    <source>
        <dbReference type="ARBA" id="ARBA00022527"/>
    </source>
</evidence>
<evidence type="ECO:0000256" key="3">
    <source>
        <dbReference type="ARBA" id="ARBA00022679"/>
    </source>
</evidence>